<accession>A0ACC0BP26</accession>
<evidence type="ECO:0000313" key="2">
    <source>
        <dbReference type="Proteomes" id="UP001060085"/>
    </source>
</evidence>
<dbReference type="Proteomes" id="UP001060085">
    <property type="component" value="Linkage Group LG03"/>
</dbReference>
<sequence>MNSWLLLRKPTPKIQSFSAKTLSQRLIFTKSNSTSLPLVPNGRSCSYNDSKRGGSILVSILKSLSSGTFFVGSSLGLFCWSTYSDSNSIVCYADSGNEAEEPEKKSKFLFKDAYRRKVFFKYEKRLRAQSPPEKVFEYFASFQSPSGEIFMTPADLMRAVVPIFPPSEADGIRAGYLKGEPIYGQLNCAPSEFFMLFDTNNDGLISFAEYIFFVTLLSIPEISFSVAFKMFDLDNDGGIDKEEFKKVMGLMRTLSRQGATHRDGMRIGLKVSSSVDNGGLLEYFFGKDGEARLEHANFVQFLRDLHDEILRLEFAHYDCKSQGSISAKDFALAMVASADMIHIDKFLDRVDELSNEPHLRDIRITFEEFKNLAELRKQLQPFSLAIFSYGKVNGLLTKKDLQRAANQVCGISLTDNLVDMVFYMFDTNSDGQLSSDEFLRVLHRRETPVSRPNEAETTGLFSCWLDCTKSRFSF</sequence>
<proteinExistence type="predicted"/>
<dbReference type="EMBL" id="CM044703">
    <property type="protein sequence ID" value="KAI5674435.1"/>
    <property type="molecule type" value="Genomic_DNA"/>
</dbReference>
<name>A0ACC0BP26_CATRO</name>
<reference evidence="2" key="1">
    <citation type="journal article" date="2023" name="Nat. Plants">
        <title>Single-cell RNA sequencing provides a high-resolution roadmap for understanding the multicellular compartmentation of specialized metabolism.</title>
        <authorList>
            <person name="Sun S."/>
            <person name="Shen X."/>
            <person name="Li Y."/>
            <person name="Li Y."/>
            <person name="Wang S."/>
            <person name="Li R."/>
            <person name="Zhang H."/>
            <person name="Shen G."/>
            <person name="Guo B."/>
            <person name="Wei J."/>
            <person name="Xu J."/>
            <person name="St-Pierre B."/>
            <person name="Chen S."/>
            <person name="Sun C."/>
        </authorList>
    </citation>
    <scope>NUCLEOTIDE SEQUENCE [LARGE SCALE GENOMIC DNA]</scope>
</reference>
<protein>
    <submittedName>
        <fullName evidence="1">Uncharacterized protein</fullName>
    </submittedName>
</protein>
<gene>
    <name evidence="1" type="ORF">M9H77_14799</name>
</gene>
<comment type="caution">
    <text evidence="1">The sequence shown here is derived from an EMBL/GenBank/DDBJ whole genome shotgun (WGS) entry which is preliminary data.</text>
</comment>
<evidence type="ECO:0000313" key="1">
    <source>
        <dbReference type="EMBL" id="KAI5674435.1"/>
    </source>
</evidence>
<organism evidence="1 2">
    <name type="scientific">Catharanthus roseus</name>
    <name type="common">Madagascar periwinkle</name>
    <name type="synonym">Vinca rosea</name>
    <dbReference type="NCBI Taxonomy" id="4058"/>
    <lineage>
        <taxon>Eukaryota</taxon>
        <taxon>Viridiplantae</taxon>
        <taxon>Streptophyta</taxon>
        <taxon>Embryophyta</taxon>
        <taxon>Tracheophyta</taxon>
        <taxon>Spermatophyta</taxon>
        <taxon>Magnoliopsida</taxon>
        <taxon>eudicotyledons</taxon>
        <taxon>Gunneridae</taxon>
        <taxon>Pentapetalae</taxon>
        <taxon>asterids</taxon>
        <taxon>lamiids</taxon>
        <taxon>Gentianales</taxon>
        <taxon>Apocynaceae</taxon>
        <taxon>Rauvolfioideae</taxon>
        <taxon>Vinceae</taxon>
        <taxon>Catharanthinae</taxon>
        <taxon>Catharanthus</taxon>
    </lineage>
</organism>
<keyword evidence="2" id="KW-1185">Reference proteome</keyword>